<feature type="transmembrane region" description="Helical" evidence="7">
    <location>
        <begin position="67"/>
        <end position="98"/>
    </location>
</feature>
<name>A0A9N8DSV1_9STRA</name>
<feature type="transmembrane region" description="Helical" evidence="7">
    <location>
        <begin position="192"/>
        <end position="211"/>
    </location>
</feature>
<feature type="domain" description="VTT" evidence="8">
    <location>
        <begin position="85"/>
        <end position="211"/>
    </location>
</feature>
<proteinExistence type="predicted"/>
<dbReference type="GO" id="GO:0005886">
    <property type="term" value="C:plasma membrane"/>
    <property type="evidence" value="ECO:0007669"/>
    <property type="project" value="UniProtKB-SubCell"/>
</dbReference>
<feature type="transmembrane region" description="Helical" evidence="7">
    <location>
        <begin position="231"/>
        <end position="250"/>
    </location>
</feature>
<keyword evidence="2" id="KW-1003">Cell membrane</keyword>
<feature type="transmembrane region" description="Helical" evidence="7">
    <location>
        <begin position="110"/>
        <end position="135"/>
    </location>
</feature>
<reference evidence="9" key="1">
    <citation type="submission" date="2020-06" db="EMBL/GenBank/DDBJ databases">
        <authorList>
            <consortium name="Plant Systems Biology data submission"/>
        </authorList>
    </citation>
    <scope>NUCLEOTIDE SEQUENCE</scope>
    <source>
        <strain evidence="9">D6</strain>
    </source>
</reference>
<evidence type="ECO:0000256" key="4">
    <source>
        <dbReference type="ARBA" id="ARBA00022989"/>
    </source>
</evidence>
<keyword evidence="4 7" id="KW-1133">Transmembrane helix</keyword>
<evidence type="ECO:0000256" key="7">
    <source>
        <dbReference type="SAM" id="Phobius"/>
    </source>
</evidence>
<evidence type="ECO:0000256" key="5">
    <source>
        <dbReference type="ARBA" id="ARBA00023136"/>
    </source>
</evidence>
<evidence type="ECO:0000313" key="9">
    <source>
        <dbReference type="EMBL" id="CAB9506090.1"/>
    </source>
</evidence>
<feature type="transmembrane region" description="Helical" evidence="7">
    <location>
        <begin position="28"/>
        <end position="46"/>
    </location>
</feature>
<dbReference type="EMBL" id="CAICTM010000252">
    <property type="protein sequence ID" value="CAB9506090.1"/>
    <property type="molecule type" value="Genomic_DNA"/>
</dbReference>
<sequence length="301" mass="32160">MHQGAFPADRRGGEEAAVGGTNGRRQRVILGLLLVVALAAIALDYFTKRRIEKACLGFIHWVEVHPLLGVLAVICVYALATILFIPGAILTVGCGYAFRSAFDSTAKGVMFATVAVFLGAFIGSLCSFLLGRYLFRDCVMQLASNYPILRAIDRALEQNGLKIMLLLRLSPLIPFNALDYISGVTSISFRDYAIALIAILPGTIMFCMVGATASSLTDTSTSSENKLASRISLVGGLLFAIVGVAVASYYSKLELDKILNGTDGSRSGAQYLQVGPVDDNVHYPNNGEPDNGGQAARRTIV</sequence>
<evidence type="ECO:0000256" key="6">
    <source>
        <dbReference type="SAM" id="MobiDB-lite"/>
    </source>
</evidence>
<dbReference type="Proteomes" id="UP001153069">
    <property type="component" value="Unassembled WGS sequence"/>
</dbReference>
<dbReference type="OrthoDB" id="166803at2759"/>
<dbReference type="PANTHER" id="PTHR12677:SF59">
    <property type="entry name" value="GOLGI APPARATUS MEMBRANE PROTEIN TVP38-RELATED"/>
    <property type="match status" value="1"/>
</dbReference>
<gene>
    <name evidence="9" type="ORF">SEMRO_253_G099980.1</name>
</gene>
<feature type="region of interest" description="Disordered" evidence="6">
    <location>
        <begin position="280"/>
        <end position="301"/>
    </location>
</feature>
<accession>A0A9N8DSV1</accession>
<keyword evidence="5 7" id="KW-0472">Membrane</keyword>
<dbReference type="InterPro" id="IPR015414">
    <property type="entry name" value="TMEM64"/>
</dbReference>
<evidence type="ECO:0000256" key="2">
    <source>
        <dbReference type="ARBA" id="ARBA00022475"/>
    </source>
</evidence>
<evidence type="ECO:0000313" key="10">
    <source>
        <dbReference type="Proteomes" id="UP001153069"/>
    </source>
</evidence>
<dbReference type="AlphaFoldDB" id="A0A9N8DSV1"/>
<keyword evidence="3 7" id="KW-0812">Transmembrane</keyword>
<dbReference type="PANTHER" id="PTHR12677">
    <property type="entry name" value="GOLGI APPARATUS MEMBRANE PROTEIN TVP38-RELATED"/>
    <property type="match status" value="1"/>
</dbReference>
<dbReference type="Pfam" id="PF09335">
    <property type="entry name" value="VTT_dom"/>
    <property type="match status" value="1"/>
</dbReference>
<comment type="caution">
    <text evidence="9">The sequence shown here is derived from an EMBL/GenBank/DDBJ whole genome shotgun (WGS) entry which is preliminary data.</text>
</comment>
<organism evidence="9 10">
    <name type="scientific">Seminavis robusta</name>
    <dbReference type="NCBI Taxonomy" id="568900"/>
    <lineage>
        <taxon>Eukaryota</taxon>
        <taxon>Sar</taxon>
        <taxon>Stramenopiles</taxon>
        <taxon>Ochrophyta</taxon>
        <taxon>Bacillariophyta</taxon>
        <taxon>Bacillariophyceae</taxon>
        <taxon>Bacillariophycidae</taxon>
        <taxon>Naviculales</taxon>
        <taxon>Naviculaceae</taxon>
        <taxon>Seminavis</taxon>
    </lineage>
</organism>
<evidence type="ECO:0000256" key="3">
    <source>
        <dbReference type="ARBA" id="ARBA00022692"/>
    </source>
</evidence>
<comment type="subcellular location">
    <subcellularLocation>
        <location evidence="1">Cell membrane</location>
        <topology evidence="1">Multi-pass membrane protein</topology>
    </subcellularLocation>
</comment>
<dbReference type="InterPro" id="IPR032816">
    <property type="entry name" value="VTT_dom"/>
</dbReference>
<evidence type="ECO:0000256" key="1">
    <source>
        <dbReference type="ARBA" id="ARBA00004651"/>
    </source>
</evidence>
<evidence type="ECO:0000259" key="8">
    <source>
        <dbReference type="Pfam" id="PF09335"/>
    </source>
</evidence>
<protein>
    <submittedName>
        <fullName evidence="9">Transmembrane protein 41A</fullName>
    </submittedName>
</protein>
<keyword evidence="10" id="KW-1185">Reference proteome</keyword>